<feature type="domain" description="Ribosomal protein mS38 C-terminal" evidence="6">
    <location>
        <begin position="356"/>
        <end position="389"/>
    </location>
</feature>
<evidence type="ECO:0000313" key="7">
    <source>
        <dbReference type="EMBL" id="KAF6221316.1"/>
    </source>
</evidence>
<keyword evidence="2" id="KW-0496">Mitochondrion</keyword>
<dbReference type="GO" id="GO:0005739">
    <property type="term" value="C:mitochondrion"/>
    <property type="evidence" value="ECO:0007669"/>
    <property type="project" value="UniProtKB-SubCell"/>
</dbReference>
<dbReference type="RefSeq" id="XP_037150751.1">
    <property type="nucleotide sequence ID" value="XM_037293098.1"/>
</dbReference>
<dbReference type="Pfam" id="PF08213">
    <property type="entry name" value="COX24_C"/>
    <property type="match status" value="1"/>
</dbReference>
<keyword evidence="8" id="KW-1185">Reference proteome</keyword>
<evidence type="ECO:0000256" key="1">
    <source>
        <dbReference type="ARBA" id="ARBA00004173"/>
    </source>
</evidence>
<dbReference type="GeneID" id="59330585"/>
<dbReference type="SMART" id="SM01155">
    <property type="entry name" value="DUF1713"/>
    <property type="match status" value="1"/>
</dbReference>
<feature type="compositionally biased region" description="Basic and acidic residues" evidence="5">
    <location>
        <begin position="70"/>
        <end position="86"/>
    </location>
</feature>
<gene>
    <name evidence="7" type="ORF">HO133_002171</name>
</gene>
<dbReference type="PANTHER" id="PTHR32035:SF3">
    <property type="entry name" value="SMALL RIBOSOMAL SUBUNIT PROTEIN MS38"/>
    <property type="match status" value="1"/>
</dbReference>
<dbReference type="PANTHER" id="PTHR32035">
    <property type="entry name" value="AURORA KINASE A-INTERACTING PROTEIN"/>
    <property type="match status" value="1"/>
</dbReference>
<dbReference type="InterPro" id="IPR013177">
    <property type="entry name" value="Ribosomal_mS38_C"/>
</dbReference>
<evidence type="ECO:0000313" key="8">
    <source>
        <dbReference type="Proteomes" id="UP000593566"/>
    </source>
</evidence>
<comment type="caution">
    <text evidence="7">The sequence shown here is derived from an EMBL/GenBank/DDBJ whole genome shotgun (WGS) entry which is preliminary data.</text>
</comment>
<evidence type="ECO:0000256" key="2">
    <source>
        <dbReference type="ARBA" id="ARBA00023128"/>
    </source>
</evidence>
<feature type="region of interest" description="Disordered" evidence="5">
    <location>
        <begin position="32"/>
        <end position="110"/>
    </location>
</feature>
<feature type="compositionally biased region" description="Polar residues" evidence="5">
    <location>
        <begin position="100"/>
        <end position="110"/>
    </location>
</feature>
<dbReference type="Proteomes" id="UP000593566">
    <property type="component" value="Unassembled WGS sequence"/>
</dbReference>
<comment type="similarity">
    <text evidence="3">Belongs to the mitochondrion-specific ribosomal protein mS38 family.</text>
</comment>
<protein>
    <recommendedName>
        <fullName evidence="4">Small ribosomal subunit protein mS38</fullName>
    </recommendedName>
</protein>
<evidence type="ECO:0000256" key="5">
    <source>
        <dbReference type="SAM" id="MobiDB-lite"/>
    </source>
</evidence>
<accession>A0A8H6FAU8</accession>
<feature type="region of interest" description="Disordered" evidence="5">
    <location>
        <begin position="296"/>
        <end position="320"/>
    </location>
</feature>
<evidence type="ECO:0000259" key="6">
    <source>
        <dbReference type="SMART" id="SM01155"/>
    </source>
</evidence>
<dbReference type="AlphaFoldDB" id="A0A8H6FAU8"/>
<evidence type="ECO:0000256" key="4">
    <source>
        <dbReference type="ARBA" id="ARBA00035682"/>
    </source>
</evidence>
<sequence length="390" mass="43812">MLSLYSSEFVRRSTWTCLSCSALSRTSQTLIASPPNKLPAHDHQRKHSSSKTPSPPKDETRAITTPSEAPSKDAKAAVKEGIEKRPNTRISKRKSKDSIQDTAGKSSNELTFNLPSVPTTNHLHAVDVHMSNFFSLHRPISVTMPIPPESSAAAFSSIFDPKPIPKHKPTNVIYTLSSAVNTLENTASSTQNQNSQPMTQEEVDLRAAVTQASHSNAHPSPHHLDLPAKTFHLNLQELVKNFRPYMRPLPPVPMDSALPEGAPRKTSEQAELQSESIVTQKTFTTTLTIQESTYRSGRKSYESHTTPIVEGPSSSAGEREKEVYLPPAPRGQPFLGRMRERQLQYMDRLGDGEIWQVISVKRQRKLKMKKHKYKKLMKRTKNLRRRLDRT</sequence>
<dbReference type="EMBL" id="JACCJB010000014">
    <property type="protein sequence ID" value="KAF6221316.1"/>
    <property type="molecule type" value="Genomic_DNA"/>
</dbReference>
<name>A0A8H6FAU8_9LECA</name>
<reference evidence="7 8" key="1">
    <citation type="journal article" date="2020" name="Genomics">
        <title>Complete, high-quality genomes from long-read metagenomic sequencing of two wolf lichen thalli reveals enigmatic genome architecture.</title>
        <authorList>
            <person name="McKenzie S.K."/>
            <person name="Walston R.F."/>
            <person name="Allen J.L."/>
        </authorList>
    </citation>
    <scope>NUCLEOTIDE SEQUENCE [LARGE SCALE GENOMIC DNA]</scope>
    <source>
        <strain evidence="7">WasteWater1</strain>
    </source>
</reference>
<organism evidence="7 8">
    <name type="scientific">Letharia lupina</name>
    <dbReference type="NCBI Taxonomy" id="560253"/>
    <lineage>
        <taxon>Eukaryota</taxon>
        <taxon>Fungi</taxon>
        <taxon>Dikarya</taxon>
        <taxon>Ascomycota</taxon>
        <taxon>Pezizomycotina</taxon>
        <taxon>Lecanoromycetes</taxon>
        <taxon>OSLEUM clade</taxon>
        <taxon>Lecanoromycetidae</taxon>
        <taxon>Lecanorales</taxon>
        <taxon>Lecanorineae</taxon>
        <taxon>Parmeliaceae</taxon>
        <taxon>Letharia</taxon>
    </lineage>
</organism>
<proteinExistence type="inferred from homology"/>
<comment type="subcellular location">
    <subcellularLocation>
        <location evidence="1">Mitochondrion</location>
    </subcellularLocation>
</comment>
<evidence type="ECO:0000256" key="3">
    <source>
        <dbReference type="ARBA" id="ARBA00035647"/>
    </source>
</evidence>